<evidence type="ECO:0000313" key="2">
    <source>
        <dbReference type="EMBL" id="OCB86324.1"/>
    </source>
</evidence>
<proteinExistence type="predicted"/>
<comment type="caution">
    <text evidence="2">The sequence shown here is derived from an EMBL/GenBank/DDBJ whole genome shotgun (WGS) entry which is preliminary data.</text>
</comment>
<feature type="compositionally biased region" description="Polar residues" evidence="1">
    <location>
        <begin position="1"/>
        <end position="18"/>
    </location>
</feature>
<gene>
    <name evidence="2" type="ORF">A7U60_g6638</name>
</gene>
<feature type="compositionally biased region" description="Low complexity" evidence="1">
    <location>
        <begin position="191"/>
        <end position="210"/>
    </location>
</feature>
<organism evidence="2 3">
    <name type="scientific">Sanghuangporus baumii</name>
    <name type="common">Phellinus baumii</name>
    <dbReference type="NCBI Taxonomy" id="108892"/>
    <lineage>
        <taxon>Eukaryota</taxon>
        <taxon>Fungi</taxon>
        <taxon>Dikarya</taxon>
        <taxon>Basidiomycota</taxon>
        <taxon>Agaricomycotina</taxon>
        <taxon>Agaricomycetes</taxon>
        <taxon>Hymenochaetales</taxon>
        <taxon>Hymenochaetaceae</taxon>
        <taxon>Sanghuangporus</taxon>
    </lineage>
</organism>
<dbReference type="Proteomes" id="UP000757232">
    <property type="component" value="Unassembled WGS sequence"/>
</dbReference>
<name>A0A9Q5HUX4_SANBA</name>
<accession>A0A9Q5HUX4</accession>
<reference evidence="2" key="1">
    <citation type="submission" date="2016-06" db="EMBL/GenBank/DDBJ databases">
        <title>Draft Genome sequence of the fungus Inonotus baumii.</title>
        <authorList>
            <person name="Zhu H."/>
            <person name="Lin W."/>
        </authorList>
    </citation>
    <scope>NUCLEOTIDE SEQUENCE</scope>
    <source>
        <strain evidence="2">821</strain>
    </source>
</reference>
<evidence type="ECO:0000313" key="3">
    <source>
        <dbReference type="Proteomes" id="UP000757232"/>
    </source>
</evidence>
<sequence length="320" mass="34354">MNDSARSQPSEESQTVTSGKLRLLWPRIKHHVNIKKDTPPPSASSNISGYHEVDGFGNAAQASHSYNHHVPSQGQSFSRDIHTSADAFSRVQYVQYVHGYSSEISTTPPNPFDYHSRFGDQERRQDIPVYFTQHAHQEFPSGGNTFTDLGITNSDAGNEAGLDKFMSRNLGVGDLSSAHPRDPSVPSSFIPAQYQQPPAPPQAQSQASYTSSSFMQSVSVAAAHAAASAAHGGSASVSGFDGGGVGVGVGFGTYGPEAPTTFGDPSRSYGPVLMAMPVSVSIPVPTYPQSQILHSPRVRPLPPLFSSVRYVHWCIWLANK</sequence>
<dbReference type="EMBL" id="LNZH02000203">
    <property type="protein sequence ID" value="OCB86324.1"/>
    <property type="molecule type" value="Genomic_DNA"/>
</dbReference>
<dbReference type="AlphaFoldDB" id="A0A9Q5HUX4"/>
<feature type="region of interest" description="Disordered" evidence="1">
    <location>
        <begin position="173"/>
        <end position="210"/>
    </location>
</feature>
<protein>
    <submittedName>
        <fullName evidence="2">Uncharacterized protein</fullName>
    </submittedName>
</protein>
<feature type="region of interest" description="Disordered" evidence="1">
    <location>
        <begin position="1"/>
        <end position="22"/>
    </location>
</feature>
<keyword evidence="3" id="KW-1185">Reference proteome</keyword>
<evidence type="ECO:0000256" key="1">
    <source>
        <dbReference type="SAM" id="MobiDB-lite"/>
    </source>
</evidence>